<evidence type="ECO:0000313" key="2">
    <source>
        <dbReference type="Proteomes" id="UP000646738"/>
    </source>
</evidence>
<name>A0ABQ3RJA0_STRRR</name>
<gene>
    <name evidence="1" type="ORF">Srubr_57710</name>
</gene>
<evidence type="ECO:0000313" key="1">
    <source>
        <dbReference type="EMBL" id="GHI55925.1"/>
    </source>
</evidence>
<dbReference type="Proteomes" id="UP000646738">
    <property type="component" value="Unassembled WGS sequence"/>
</dbReference>
<comment type="caution">
    <text evidence="1">The sequence shown here is derived from an EMBL/GenBank/DDBJ whole genome shotgun (WGS) entry which is preliminary data.</text>
</comment>
<sequence length="169" mass="19154">MSLLDRFTGTKYPDPAVPPRPASEVRAALLAVGGPDVPYVVREGVGGGADLVAEWRIREPDWHGFFARAKVSRSLETRMRLVPEKREVRALDREWEVTWVGDRPRLILSAEHSRGQVRSVSRSWTVDRGPDGKVRFTEDYRFDTAELKTPLQEAVLGAGWTWRGALFRL</sequence>
<keyword evidence="2" id="KW-1185">Reference proteome</keyword>
<accession>A0ABQ3RJA0</accession>
<dbReference type="RefSeq" id="WP_189994131.1">
    <property type="nucleotide sequence ID" value="NZ_BNCB01000006.1"/>
</dbReference>
<protein>
    <submittedName>
        <fullName evidence="1">Uncharacterized protein</fullName>
    </submittedName>
</protein>
<dbReference type="EMBL" id="BNEA01000015">
    <property type="protein sequence ID" value="GHI55925.1"/>
    <property type="molecule type" value="Genomic_DNA"/>
</dbReference>
<organism evidence="1 2">
    <name type="scientific">Streptomyces rubradiris</name>
    <name type="common">Streptomyces achromogenes subsp. rubradiris</name>
    <dbReference type="NCBI Taxonomy" id="285531"/>
    <lineage>
        <taxon>Bacteria</taxon>
        <taxon>Bacillati</taxon>
        <taxon>Actinomycetota</taxon>
        <taxon>Actinomycetes</taxon>
        <taxon>Kitasatosporales</taxon>
        <taxon>Streptomycetaceae</taxon>
        <taxon>Streptomyces</taxon>
    </lineage>
</organism>
<reference evidence="2" key="1">
    <citation type="submission" date="2023-07" db="EMBL/GenBank/DDBJ databases">
        <title>Whole genome shotgun sequence of Streptomyces achromogenes subsp. rubradiris NBRC 14000.</title>
        <authorList>
            <person name="Komaki H."/>
            <person name="Tamura T."/>
        </authorList>
    </citation>
    <scope>NUCLEOTIDE SEQUENCE [LARGE SCALE GENOMIC DNA]</scope>
    <source>
        <strain evidence="2">NBRC 14000</strain>
    </source>
</reference>
<proteinExistence type="predicted"/>